<organism evidence="2 3">
    <name type="scientific">Acropora cervicornis</name>
    <name type="common">Staghorn coral</name>
    <dbReference type="NCBI Taxonomy" id="6130"/>
    <lineage>
        <taxon>Eukaryota</taxon>
        <taxon>Metazoa</taxon>
        <taxon>Cnidaria</taxon>
        <taxon>Anthozoa</taxon>
        <taxon>Hexacorallia</taxon>
        <taxon>Scleractinia</taxon>
        <taxon>Astrocoeniina</taxon>
        <taxon>Acroporidae</taxon>
        <taxon>Acropora</taxon>
    </lineage>
</organism>
<name>A0AAD9QYV3_ACRCE</name>
<evidence type="ECO:0000313" key="3">
    <source>
        <dbReference type="Proteomes" id="UP001249851"/>
    </source>
</evidence>
<reference evidence="2" key="2">
    <citation type="journal article" date="2023" name="Science">
        <title>Genomic signatures of disease resistance in endangered staghorn corals.</title>
        <authorList>
            <person name="Vollmer S.V."/>
            <person name="Selwyn J.D."/>
            <person name="Despard B.A."/>
            <person name="Roesel C.L."/>
        </authorList>
    </citation>
    <scope>NUCLEOTIDE SEQUENCE</scope>
    <source>
        <strain evidence="2">K2</strain>
    </source>
</reference>
<dbReference type="Proteomes" id="UP001249851">
    <property type="component" value="Unassembled WGS sequence"/>
</dbReference>
<dbReference type="EMBL" id="JARQWQ010000009">
    <property type="protein sequence ID" value="KAK2569981.1"/>
    <property type="molecule type" value="Genomic_DNA"/>
</dbReference>
<comment type="caution">
    <text evidence="2">The sequence shown here is derived from an EMBL/GenBank/DDBJ whole genome shotgun (WGS) entry which is preliminary data.</text>
</comment>
<keyword evidence="3" id="KW-1185">Reference proteome</keyword>
<feature type="signal peptide" evidence="1">
    <location>
        <begin position="1"/>
        <end position="16"/>
    </location>
</feature>
<proteinExistence type="predicted"/>
<sequence length="87" mass="9819">MSQRLYILLLTHCGLTANIYYERNPNFGKSDQFTTLINASLNRSHHGRSAIKEDEKAIKLSSINATQGKQMRSDMRVSAIVRKPLIG</sequence>
<evidence type="ECO:0000313" key="2">
    <source>
        <dbReference type="EMBL" id="KAK2569981.1"/>
    </source>
</evidence>
<protein>
    <submittedName>
        <fullName evidence="2">Uncharacterized protein</fullName>
    </submittedName>
</protein>
<gene>
    <name evidence="2" type="ORF">P5673_005843</name>
</gene>
<dbReference type="AlphaFoldDB" id="A0AAD9QYV3"/>
<keyword evidence="1" id="KW-0732">Signal</keyword>
<evidence type="ECO:0000256" key="1">
    <source>
        <dbReference type="SAM" id="SignalP"/>
    </source>
</evidence>
<reference evidence="2" key="1">
    <citation type="journal article" date="2023" name="G3 (Bethesda)">
        <title>Whole genome assembly and annotation of the endangered Caribbean coral Acropora cervicornis.</title>
        <authorList>
            <person name="Selwyn J.D."/>
            <person name="Vollmer S.V."/>
        </authorList>
    </citation>
    <scope>NUCLEOTIDE SEQUENCE</scope>
    <source>
        <strain evidence="2">K2</strain>
    </source>
</reference>
<accession>A0AAD9QYV3</accession>
<feature type="chain" id="PRO_5042289962" evidence="1">
    <location>
        <begin position="17"/>
        <end position="87"/>
    </location>
</feature>